<dbReference type="EMBL" id="JBHTMB010000361">
    <property type="protein sequence ID" value="MFD1238229.1"/>
    <property type="molecule type" value="Genomic_DNA"/>
</dbReference>
<gene>
    <name evidence="3" type="ORF">ACFQ34_33555</name>
</gene>
<dbReference type="GO" id="GO:0016491">
    <property type="term" value="F:oxidoreductase activity"/>
    <property type="evidence" value="ECO:0007669"/>
    <property type="project" value="UniProtKB-KW"/>
</dbReference>
<evidence type="ECO:0000256" key="1">
    <source>
        <dbReference type="ARBA" id="ARBA00006484"/>
    </source>
</evidence>
<sequence>MSMDEAASSESSNAAAARAKQDQMVERALREWRGQLESLVAVVTGGARGIGRSMSEGLMRAGAKVVAADKSWDGAEDFRKQLEADHGLAVEVDITDDTQLDAAYVDVLDRFGTVDILINNAALVSETLFHPTGHRNTLDTTDQDWQAMFGVNVFGTLKVIRRFIQPMQEKRRGSIVNVVSSGVLPVAAGGGYHGLRPWTVEMPYQATKAAITALTFYLGEEVRGDGVAVNAIMPGHTRASWFDTTARAFNEIGVVYFMRPAIPEHLLPITLFLSAQDGRGAAGRLYYVPEWNYDHGYGDYAAWLDRELPPDMEEMYSRLEAAMPKYERAGVPHLPFDAQGALYAAAMANLGSQENWAGGSTQ</sequence>
<evidence type="ECO:0000313" key="3">
    <source>
        <dbReference type="EMBL" id="MFD1238229.1"/>
    </source>
</evidence>
<dbReference type="Proteomes" id="UP001597182">
    <property type="component" value="Unassembled WGS sequence"/>
</dbReference>
<dbReference type="PANTHER" id="PTHR42760">
    <property type="entry name" value="SHORT-CHAIN DEHYDROGENASES/REDUCTASES FAMILY MEMBER"/>
    <property type="match status" value="1"/>
</dbReference>
<proteinExistence type="inferred from homology"/>
<keyword evidence="4" id="KW-1185">Reference proteome</keyword>
<dbReference type="InterPro" id="IPR002347">
    <property type="entry name" value="SDR_fam"/>
</dbReference>
<reference evidence="4" key="1">
    <citation type="journal article" date="2019" name="Int. J. Syst. Evol. Microbiol.">
        <title>The Global Catalogue of Microorganisms (GCM) 10K type strain sequencing project: providing services to taxonomists for standard genome sequencing and annotation.</title>
        <authorList>
            <consortium name="The Broad Institute Genomics Platform"/>
            <consortium name="The Broad Institute Genome Sequencing Center for Infectious Disease"/>
            <person name="Wu L."/>
            <person name="Ma J."/>
        </authorList>
    </citation>
    <scope>NUCLEOTIDE SEQUENCE [LARGE SCALE GENOMIC DNA]</scope>
    <source>
        <strain evidence="4">CCUG 49018</strain>
    </source>
</reference>
<organism evidence="3 4">
    <name type="scientific">Pseudonocardia benzenivorans</name>
    <dbReference type="NCBI Taxonomy" id="228005"/>
    <lineage>
        <taxon>Bacteria</taxon>
        <taxon>Bacillati</taxon>
        <taxon>Actinomycetota</taxon>
        <taxon>Actinomycetes</taxon>
        <taxon>Pseudonocardiales</taxon>
        <taxon>Pseudonocardiaceae</taxon>
        <taxon>Pseudonocardia</taxon>
    </lineage>
</organism>
<dbReference type="SUPFAM" id="SSF51735">
    <property type="entry name" value="NAD(P)-binding Rossmann-fold domains"/>
    <property type="match status" value="1"/>
</dbReference>
<keyword evidence="3" id="KW-0560">Oxidoreductase</keyword>
<comment type="similarity">
    <text evidence="1 2">Belongs to the short-chain dehydrogenases/reductases (SDR) family.</text>
</comment>
<dbReference type="Pfam" id="PF00106">
    <property type="entry name" value="adh_short"/>
    <property type="match status" value="1"/>
</dbReference>
<dbReference type="CDD" id="cd05233">
    <property type="entry name" value="SDR_c"/>
    <property type="match status" value="1"/>
</dbReference>
<dbReference type="RefSeq" id="WP_339123642.1">
    <property type="nucleotide sequence ID" value="NZ_BAABKS010000096.1"/>
</dbReference>
<dbReference type="PRINTS" id="PR00081">
    <property type="entry name" value="GDHRDH"/>
</dbReference>
<dbReference type="EC" id="1.1.1.-" evidence="3"/>
<accession>A0ABW3VV31</accession>
<dbReference type="PRINTS" id="PR00080">
    <property type="entry name" value="SDRFAMILY"/>
</dbReference>
<dbReference type="PANTHER" id="PTHR42760:SF40">
    <property type="entry name" value="3-OXOACYL-[ACYL-CARRIER-PROTEIN] REDUCTASE, CHLOROPLASTIC"/>
    <property type="match status" value="1"/>
</dbReference>
<dbReference type="InterPro" id="IPR036291">
    <property type="entry name" value="NAD(P)-bd_dom_sf"/>
</dbReference>
<protein>
    <submittedName>
        <fullName evidence="3">SDR family NAD(P)-dependent oxidoreductase</fullName>
        <ecNumber evidence="3">1.1.1.-</ecNumber>
    </submittedName>
</protein>
<evidence type="ECO:0000313" key="4">
    <source>
        <dbReference type="Proteomes" id="UP001597182"/>
    </source>
</evidence>
<evidence type="ECO:0000256" key="2">
    <source>
        <dbReference type="RuleBase" id="RU000363"/>
    </source>
</evidence>
<dbReference type="Gene3D" id="3.40.50.720">
    <property type="entry name" value="NAD(P)-binding Rossmann-like Domain"/>
    <property type="match status" value="1"/>
</dbReference>
<name>A0ABW3VV31_9PSEU</name>
<comment type="caution">
    <text evidence="3">The sequence shown here is derived from an EMBL/GenBank/DDBJ whole genome shotgun (WGS) entry which is preliminary data.</text>
</comment>